<dbReference type="CDD" id="cd03768">
    <property type="entry name" value="SR_ResInv"/>
    <property type="match status" value="1"/>
</dbReference>
<dbReference type="Gene3D" id="3.40.50.1390">
    <property type="entry name" value="Resolvase, N-terminal catalytic domain"/>
    <property type="match status" value="1"/>
</dbReference>
<reference evidence="7 8" key="1">
    <citation type="journal article" date="2010" name="Proc. Natl. Acad. Sci. U.S.A.">
        <title>A Nitrospira metagenome illuminates the physiology and evolution of globally important nitrite-oxidizing bacteria.</title>
        <authorList>
            <person name="Lucker S."/>
            <person name="Wagner M."/>
            <person name="Maixner F."/>
            <person name="Pelletier E."/>
            <person name="Koch H."/>
            <person name="Vacherie B."/>
            <person name="Rattei T."/>
            <person name="Sinninghe Damste J."/>
            <person name="Spieck E."/>
            <person name="Le Paslier D."/>
            <person name="Daims H."/>
        </authorList>
    </citation>
    <scope>NUCLEOTIDE SEQUENCE [LARGE SCALE GENOMIC DNA]</scope>
</reference>
<keyword evidence="1" id="KW-0229">DNA integration</keyword>
<evidence type="ECO:0000313" key="7">
    <source>
        <dbReference type="EMBL" id="CBK39965.1"/>
    </source>
</evidence>
<dbReference type="EMBL" id="FP929003">
    <property type="protein sequence ID" value="CBK39965.1"/>
    <property type="molecule type" value="Genomic_DNA"/>
</dbReference>
<dbReference type="PROSITE" id="PS51736">
    <property type="entry name" value="RECOMBINASES_3"/>
    <property type="match status" value="1"/>
</dbReference>
<dbReference type="STRING" id="330214.NIDE0181"/>
<dbReference type="GO" id="GO:0015074">
    <property type="term" value="P:DNA integration"/>
    <property type="evidence" value="ECO:0007669"/>
    <property type="project" value="UniProtKB-KW"/>
</dbReference>
<dbReference type="HOGENOM" id="CLU_010686_8_2_0"/>
<dbReference type="OrthoDB" id="9786476at2"/>
<dbReference type="eggNOG" id="COG1961">
    <property type="taxonomic scope" value="Bacteria"/>
</dbReference>
<dbReference type="InterPro" id="IPR036162">
    <property type="entry name" value="Resolvase-like_N_sf"/>
</dbReference>
<keyword evidence="3" id="KW-0233">DNA recombination</keyword>
<dbReference type="Pfam" id="PF00239">
    <property type="entry name" value="Resolvase"/>
    <property type="match status" value="1"/>
</dbReference>
<name>D8P9Q6_9BACT</name>
<proteinExistence type="predicted"/>
<sequence>MVCKARRAVIYARVSTDGQTTDNQVQELRATAERNGWVVVEEFVDRGISGAKGREHRPAFDRLWKGAARKDFDVVMVWAVDRLGRSLQHLVEFLSELHSKRIDLLIHQQGIDTTTPGGKALFGMLGVFAEFERSMIQERVKAGIRRARANDPSKLWGRKPYEVSDPHLVAKVLALRKQGLGMRPIARQVGISLKTCWRLLQVAA</sequence>
<organism evidence="7 8">
    <name type="scientific">Nitrospira defluvii</name>
    <dbReference type="NCBI Taxonomy" id="330214"/>
    <lineage>
        <taxon>Bacteria</taxon>
        <taxon>Pseudomonadati</taxon>
        <taxon>Nitrospirota</taxon>
        <taxon>Nitrospiria</taxon>
        <taxon>Nitrospirales</taxon>
        <taxon>Nitrospiraceae</taxon>
        <taxon>Nitrospira</taxon>
    </lineage>
</organism>
<dbReference type="KEGG" id="nde:NIDE0181"/>
<evidence type="ECO:0000256" key="3">
    <source>
        <dbReference type="ARBA" id="ARBA00023172"/>
    </source>
</evidence>
<dbReference type="GO" id="GO:0003677">
    <property type="term" value="F:DNA binding"/>
    <property type="evidence" value="ECO:0007669"/>
    <property type="project" value="UniProtKB-KW"/>
</dbReference>
<dbReference type="SUPFAM" id="SSF53041">
    <property type="entry name" value="Resolvase-like"/>
    <property type="match status" value="1"/>
</dbReference>
<keyword evidence="2" id="KW-0238">DNA-binding</keyword>
<dbReference type="GO" id="GO:0000150">
    <property type="term" value="F:DNA strand exchange activity"/>
    <property type="evidence" value="ECO:0007669"/>
    <property type="project" value="InterPro"/>
</dbReference>
<accession>D8P9Q6</accession>
<dbReference type="Proteomes" id="UP000001660">
    <property type="component" value="Chromosome"/>
</dbReference>
<evidence type="ECO:0000256" key="5">
    <source>
        <dbReference type="PROSITE-ProRule" id="PRU10137"/>
    </source>
</evidence>
<feature type="domain" description="Resolvase/invertase-type recombinase catalytic" evidence="6">
    <location>
        <begin position="7"/>
        <end position="151"/>
    </location>
</feature>
<evidence type="ECO:0000256" key="4">
    <source>
        <dbReference type="PIRSR" id="PIRSR606118-50"/>
    </source>
</evidence>
<dbReference type="InterPro" id="IPR006119">
    <property type="entry name" value="Resolv_N"/>
</dbReference>
<keyword evidence="8" id="KW-1185">Reference proteome</keyword>
<dbReference type="AlphaFoldDB" id="D8P9Q6"/>
<dbReference type="SMART" id="SM00857">
    <property type="entry name" value="Resolvase"/>
    <property type="match status" value="1"/>
</dbReference>
<evidence type="ECO:0000313" key="8">
    <source>
        <dbReference type="Proteomes" id="UP000001660"/>
    </source>
</evidence>
<protein>
    <submittedName>
        <fullName evidence="7">DNA-invertase</fullName>
    </submittedName>
</protein>
<feature type="active site" description="O-(5'-phospho-DNA)-serine intermediate" evidence="4 5">
    <location>
        <position position="15"/>
    </location>
</feature>
<evidence type="ECO:0000259" key="6">
    <source>
        <dbReference type="PROSITE" id="PS51736"/>
    </source>
</evidence>
<dbReference type="PANTHER" id="PTHR30461:SF23">
    <property type="entry name" value="DNA RECOMBINASE-RELATED"/>
    <property type="match status" value="1"/>
</dbReference>
<dbReference type="InterPro" id="IPR050639">
    <property type="entry name" value="SSR_resolvase"/>
</dbReference>
<dbReference type="InterPro" id="IPR006118">
    <property type="entry name" value="Recombinase_CS"/>
</dbReference>
<evidence type="ECO:0000256" key="1">
    <source>
        <dbReference type="ARBA" id="ARBA00022908"/>
    </source>
</evidence>
<gene>
    <name evidence="7" type="primary">pin</name>
    <name evidence="7" type="ORF">NIDE0181</name>
</gene>
<dbReference type="PANTHER" id="PTHR30461">
    <property type="entry name" value="DNA-INVERTASE FROM LAMBDOID PROPHAGE"/>
    <property type="match status" value="1"/>
</dbReference>
<evidence type="ECO:0000256" key="2">
    <source>
        <dbReference type="ARBA" id="ARBA00023125"/>
    </source>
</evidence>
<dbReference type="PROSITE" id="PS00397">
    <property type="entry name" value="RECOMBINASES_1"/>
    <property type="match status" value="1"/>
</dbReference>